<dbReference type="Gene3D" id="2.120.10.80">
    <property type="entry name" value="Kelch-type beta propeller"/>
    <property type="match status" value="1"/>
</dbReference>
<keyword evidence="2" id="KW-0677">Repeat</keyword>
<dbReference type="InterPro" id="IPR011043">
    <property type="entry name" value="Gal_Oxase/kelch_b-propeller"/>
</dbReference>
<accession>A0AAV2LM45</accession>
<dbReference type="Proteomes" id="UP001497482">
    <property type="component" value="Chromosome 4"/>
</dbReference>
<dbReference type="SMART" id="SM00612">
    <property type="entry name" value="Kelch"/>
    <property type="match status" value="6"/>
</dbReference>
<dbReference type="Gene3D" id="1.25.40.420">
    <property type="match status" value="1"/>
</dbReference>
<dbReference type="InterPro" id="IPR000210">
    <property type="entry name" value="BTB/POZ_dom"/>
</dbReference>
<keyword evidence="1" id="KW-0880">Kelch repeat</keyword>
<dbReference type="EMBL" id="OZ035826">
    <property type="protein sequence ID" value="CAL1603425.1"/>
    <property type="molecule type" value="Genomic_DNA"/>
</dbReference>
<evidence type="ECO:0000256" key="1">
    <source>
        <dbReference type="ARBA" id="ARBA00022441"/>
    </source>
</evidence>
<reference evidence="5 6" key="1">
    <citation type="submission" date="2024-04" db="EMBL/GenBank/DDBJ databases">
        <authorList>
            <person name="Waldvogel A.-M."/>
            <person name="Schoenle A."/>
        </authorList>
    </citation>
    <scope>NUCLEOTIDE SEQUENCE [LARGE SCALE GENOMIC DNA]</scope>
</reference>
<evidence type="ECO:0000313" key="5">
    <source>
        <dbReference type="EMBL" id="CAL1603425.1"/>
    </source>
</evidence>
<dbReference type="AlphaFoldDB" id="A0AAV2LM45"/>
<feature type="region of interest" description="Disordered" evidence="3">
    <location>
        <begin position="91"/>
        <end position="117"/>
    </location>
</feature>
<dbReference type="Gene3D" id="3.30.710.10">
    <property type="entry name" value="Potassium Channel Kv1.1, Chain A"/>
    <property type="match status" value="1"/>
</dbReference>
<dbReference type="SMART" id="SM00225">
    <property type="entry name" value="BTB"/>
    <property type="match status" value="1"/>
</dbReference>
<organism evidence="5 6">
    <name type="scientific">Knipowitschia caucasica</name>
    <name type="common">Caucasian dwarf goby</name>
    <name type="synonym">Pomatoschistus caucasicus</name>
    <dbReference type="NCBI Taxonomy" id="637954"/>
    <lineage>
        <taxon>Eukaryota</taxon>
        <taxon>Metazoa</taxon>
        <taxon>Chordata</taxon>
        <taxon>Craniata</taxon>
        <taxon>Vertebrata</taxon>
        <taxon>Euteleostomi</taxon>
        <taxon>Actinopterygii</taxon>
        <taxon>Neopterygii</taxon>
        <taxon>Teleostei</taxon>
        <taxon>Neoteleostei</taxon>
        <taxon>Acanthomorphata</taxon>
        <taxon>Gobiaria</taxon>
        <taxon>Gobiiformes</taxon>
        <taxon>Gobioidei</taxon>
        <taxon>Gobiidae</taxon>
        <taxon>Gobiinae</taxon>
        <taxon>Knipowitschia</taxon>
    </lineage>
</organism>
<evidence type="ECO:0000259" key="4">
    <source>
        <dbReference type="PROSITE" id="PS50097"/>
    </source>
</evidence>
<dbReference type="Pfam" id="PF01344">
    <property type="entry name" value="Kelch_1"/>
    <property type="match status" value="2"/>
</dbReference>
<dbReference type="InterPro" id="IPR011333">
    <property type="entry name" value="SKP1/BTB/POZ_sf"/>
</dbReference>
<name>A0AAV2LM45_KNICA</name>
<dbReference type="InterPro" id="IPR015915">
    <property type="entry name" value="Kelch-typ_b-propeller"/>
</dbReference>
<evidence type="ECO:0000256" key="2">
    <source>
        <dbReference type="ARBA" id="ARBA00022737"/>
    </source>
</evidence>
<gene>
    <name evidence="5" type="ORF">KC01_LOCUS31109</name>
</gene>
<dbReference type="PROSITE" id="PS50097">
    <property type="entry name" value="BTB"/>
    <property type="match status" value="1"/>
</dbReference>
<protein>
    <recommendedName>
        <fullName evidence="4">BTB domain-containing protein</fullName>
    </recommendedName>
</protein>
<dbReference type="Pfam" id="PF00651">
    <property type="entry name" value="BTB"/>
    <property type="match status" value="1"/>
</dbReference>
<dbReference type="PRINTS" id="PR00501">
    <property type="entry name" value="KELCHREPEAT"/>
</dbReference>
<dbReference type="Pfam" id="PF07707">
    <property type="entry name" value="BACK"/>
    <property type="match status" value="1"/>
</dbReference>
<dbReference type="PANTHER" id="PTHR24412:SF172">
    <property type="entry name" value="KELCH-LIKE PROTEIN 10"/>
    <property type="match status" value="1"/>
</dbReference>
<dbReference type="SUPFAM" id="SSF54695">
    <property type="entry name" value="POZ domain"/>
    <property type="match status" value="1"/>
</dbReference>
<dbReference type="SMART" id="SM00875">
    <property type="entry name" value="BACK"/>
    <property type="match status" value="1"/>
</dbReference>
<keyword evidence="6" id="KW-1185">Reference proteome</keyword>
<feature type="domain" description="BTB" evidence="4">
    <location>
        <begin position="405"/>
        <end position="471"/>
    </location>
</feature>
<evidence type="ECO:0000313" key="6">
    <source>
        <dbReference type="Proteomes" id="UP001497482"/>
    </source>
</evidence>
<dbReference type="FunFam" id="1.25.40.420:FF:000001">
    <property type="entry name" value="Kelch-like family member 12"/>
    <property type="match status" value="1"/>
</dbReference>
<evidence type="ECO:0000256" key="3">
    <source>
        <dbReference type="SAM" id="MobiDB-lite"/>
    </source>
</evidence>
<dbReference type="PANTHER" id="PTHR24412">
    <property type="entry name" value="KELCH PROTEIN"/>
    <property type="match status" value="1"/>
</dbReference>
<sequence>MTQALKVYARRHPDADFAALREEALLLDSEYGSSASEVTCSIVNNKSSFSKEPYSDWKETLKRDIMEEVKAEMKGLAQELIRELKPHLPSVATAAEPPVTPRSYYRSPPRNQRDERVEGTQIPGRGVVIVRDEDCTHPLIVGMNVVMACWDAFFKWPGKSALPPQKLGKPWRDAFATCRRVEATVAEDGFLGHVRLSGGRAFTVPPNSELLVWGKSRMGPDGADYCALVEALPNAGEVGVARTIGVVRNGRIPIRVCNPHPYSWTIGRYQKLGRLYQIDSADVHGPDDVSLSLEEDGVVEVALVHTTSDPGQHGLPEEVRNLSNRTDLSEQQQEELGALLQKWEKVFAKHDEDFGRTNAVQHRIHTGDSAPTRERYRPLPPSLYKEVKPLLAALMDELRREQSLCDAVIRVQDSQFHVHKPVMCSISPFFKSLFTTWSTPDNNIFDIPDVSADSMLAFIEFAYTGAVSITKENITDLFIAADRFSVEGLAQACCDEMERSLSPQTCVYTWRITEKYYYPALRQKAFSYILRHFEEVVACTSFLQLSAAELKMIIESEFLNVKQESTAFEAVLCWINHSPQDRQVHIRDLLSKIRLAFLDFQYYINHVIGNELIRQNQQCKNYLIQSTKQMLDTHQGSLTRSSNSNYKLTCPRVPQAVIMAIGGWHIRDPTSAIEIYNSRSKRWVPMDSSDGPRAYHGTVFLNGCLYVIGGFDGIENFCTMHKYNLATQTWNEVAPMHTSRCYVSVALLDGLIYTMGGYDGLDRLETAEQYTPEFNQWTRIASMHEQRSDASAASLNGQIYIFGGFNGVQCLFTAESYNPQYDQWSVIPQLSCPRSGVSAIAHAGRIIVAGGFDGVTRLNTLEVYDPEIQHWRSLPSMIESRSNFGMAVLEDELYVVGGFNGFTTTACVESFNFGTGVWSIVKDMEVSRSALSCCILHDLPNMSFYSGTQYAEDSKEN</sequence>
<proteinExistence type="predicted"/>
<dbReference type="Pfam" id="PF24681">
    <property type="entry name" value="Kelch_KLHDC2_KLHL20_DRC7"/>
    <property type="match status" value="1"/>
</dbReference>
<dbReference type="InterPro" id="IPR011705">
    <property type="entry name" value="BACK"/>
</dbReference>
<dbReference type="SUPFAM" id="SSF50965">
    <property type="entry name" value="Galactose oxidase, central domain"/>
    <property type="match status" value="1"/>
</dbReference>
<dbReference type="InterPro" id="IPR006652">
    <property type="entry name" value="Kelch_1"/>
</dbReference>